<dbReference type="Proteomes" id="UP000675379">
    <property type="component" value="Unassembled WGS sequence"/>
</dbReference>
<dbReference type="Gene3D" id="3.40.1130.10">
    <property type="entry name" value="Glycerol-3-phosphate (1)-acyltransferase"/>
    <property type="match status" value="1"/>
</dbReference>
<dbReference type="GO" id="GO:0003841">
    <property type="term" value="F:1-acylglycerol-3-phosphate O-acyltransferase activity"/>
    <property type="evidence" value="ECO:0007669"/>
    <property type="project" value="TreeGrafter"/>
</dbReference>
<name>A0A941CR95_9CLOT</name>
<evidence type="ECO:0000313" key="4">
    <source>
        <dbReference type="EMBL" id="MBR0576169.1"/>
    </source>
</evidence>
<dbReference type="EMBL" id="JAGSCS010000008">
    <property type="protein sequence ID" value="MBR0576169.1"/>
    <property type="molecule type" value="Genomic_DNA"/>
</dbReference>
<reference evidence="4" key="1">
    <citation type="submission" date="2021-04" db="EMBL/GenBank/DDBJ databases">
        <title>Proteiniclasticum sedimins sp. nov., an obligate anaerobic bacterium isolated from anaerobic sludge.</title>
        <authorList>
            <person name="Liu J."/>
        </authorList>
    </citation>
    <scope>NUCLEOTIDE SEQUENCE</scope>
    <source>
        <strain evidence="4">BAD-10</strain>
    </source>
</reference>
<dbReference type="CDD" id="cd07989">
    <property type="entry name" value="LPLAT_AGPAT-like"/>
    <property type="match status" value="1"/>
</dbReference>
<evidence type="ECO:0000259" key="3">
    <source>
        <dbReference type="SMART" id="SM00563"/>
    </source>
</evidence>
<gene>
    <name evidence="4" type="ORF">KCG48_07415</name>
</gene>
<dbReference type="AlphaFoldDB" id="A0A941CR95"/>
<proteinExistence type="predicted"/>
<dbReference type="PANTHER" id="PTHR10434">
    <property type="entry name" value="1-ACYL-SN-GLYCEROL-3-PHOSPHATE ACYLTRANSFERASE"/>
    <property type="match status" value="1"/>
</dbReference>
<sequence>MPWWNSCGKRCPWRGKSFPQSISGSIGIDFKTFSFYNGTITEKGVRTLRKLILKLVAKTPEGFQKFVAQKGLNYIFNHYAHVTLEGKENLPSKEETVIFICNHLSNIDGPALNHVLGDYAPTFVAGMKLTNDPFTGLFKKVFKHINIKPNSPDKAAMKEIITLLKTGNNVVIFPEGTRSRVGSMIEGKRGILLMAKLAKVRIVPLAMTGTEKVLPIDQNNMTGEKLHQGNILVKVGQPFHLPEKREDQSKEQYDQDTMDYIMRSIAAMLPEKYRGVYA</sequence>
<evidence type="ECO:0000256" key="1">
    <source>
        <dbReference type="ARBA" id="ARBA00022679"/>
    </source>
</evidence>
<dbReference type="SMART" id="SM00563">
    <property type="entry name" value="PlsC"/>
    <property type="match status" value="1"/>
</dbReference>
<comment type="caution">
    <text evidence="4">The sequence shown here is derived from an EMBL/GenBank/DDBJ whole genome shotgun (WGS) entry which is preliminary data.</text>
</comment>
<evidence type="ECO:0000256" key="2">
    <source>
        <dbReference type="ARBA" id="ARBA00023315"/>
    </source>
</evidence>
<dbReference type="GO" id="GO:0006654">
    <property type="term" value="P:phosphatidic acid biosynthetic process"/>
    <property type="evidence" value="ECO:0007669"/>
    <property type="project" value="TreeGrafter"/>
</dbReference>
<dbReference type="PANTHER" id="PTHR10434:SF40">
    <property type="entry name" value="1-ACYL-SN-GLYCEROL-3-PHOSPHATE ACYLTRANSFERASE"/>
    <property type="match status" value="1"/>
</dbReference>
<feature type="domain" description="Phospholipid/glycerol acyltransferase" evidence="3">
    <location>
        <begin position="97"/>
        <end position="210"/>
    </location>
</feature>
<accession>A0A941CR95</accession>
<dbReference type="InterPro" id="IPR002123">
    <property type="entry name" value="Plipid/glycerol_acylTrfase"/>
</dbReference>
<protein>
    <submittedName>
        <fullName evidence="4">1-acyl-sn-glycerol-3-phosphate acyltransferase</fullName>
    </submittedName>
</protein>
<keyword evidence="5" id="KW-1185">Reference proteome</keyword>
<dbReference type="SUPFAM" id="SSF69593">
    <property type="entry name" value="Glycerol-3-phosphate (1)-acyltransferase"/>
    <property type="match status" value="1"/>
</dbReference>
<keyword evidence="2 4" id="KW-0012">Acyltransferase</keyword>
<evidence type="ECO:0000313" key="5">
    <source>
        <dbReference type="Proteomes" id="UP000675379"/>
    </source>
</evidence>
<dbReference type="Pfam" id="PF01553">
    <property type="entry name" value="Acyltransferase"/>
    <property type="match status" value="1"/>
</dbReference>
<organism evidence="4 5">
    <name type="scientific">Proteiniclasticum sediminis</name>
    <dbReference type="NCBI Taxonomy" id="2804028"/>
    <lineage>
        <taxon>Bacteria</taxon>
        <taxon>Bacillati</taxon>
        <taxon>Bacillota</taxon>
        <taxon>Clostridia</taxon>
        <taxon>Eubacteriales</taxon>
        <taxon>Clostridiaceae</taxon>
        <taxon>Proteiniclasticum</taxon>
    </lineage>
</organism>
<keyword evidence="1" id="KW-0808">Transferase</keyword>